<name>A0AAU9VND4_9CNID</name>
<feature type="region of interest" description="Disordered" evidence="1">
    <location>
        <begin position="1"/>
        <end position="48"/>
    </location>
</feature>
<evidence type="ECO:0000313" key="2">
    <source>
        <dbReference type="EMBL" id="CAH3031681.1"/>
    </source>
</evidence>
<organism evidence="2 3">
    <name type="scientific">Pocillopora meandrina</name>
    <dbReference type="NCBI Taxonomy" id="46732"/>
    <lineage>
        <taxon>Eukaryota</taxon>
        <taxon>Metazoa</taxon>
        <taxon>Cnidaria</taxon>
        <taxon>Anthozoa</taxon>
        <taxon>Hexacorallia</taxon>
        <taxon>Scleractinia</taxon>
        <taxon>Astrocoeniina</taxon>
        <taxon>Pocilloporidae</taxon>
        <taxon>Pocillopora</taxon>
    </lineage>
</organism>
<feature type="compositionally biased region" description="Low complexity" evidence="1">
    <location>
        <begin position="133"/>
        <end position="158"/>
    </location>
</feature>
<keyword evidence="3" id="KW-1185">Reference proteome</keyword>
<reference evidence="2 3" key="1">
    <citation type="submission" date="2022-05" db="EMBL/GenBank/DDBJ databases">
        <authorList>
            <consortium name="Genoscope - CEA"/>
            <person name="William W."/>
        </authorList>
    </citation>
    <scope>NUCLEOTIDE SEQUENCE [LARGE SCALE GENOMIC DNA]</scope>
</reference>
<gene>
    <name evidence="2" type="ORF">PMEA_00000453</name>
</gene>
<proteinExistence type="predicted"/>
<feature type="compositionally biased region" description="Basic and acidic residues" evidence="1">
    <location>
        <begin position="38"/>
        <end position="48"/>
    </location>
</feature>
<sequence>MEQIFQTRQFPSDEVEVEEVIAQESQTQPQAQTTGSGTKEKGIGKESYDKWTNEELSLLVDLWAEKHNHLENAKSWNKSQTGGHKRKSVFYDKVDRVLGTRDIVTMKHVVEAGTSTAYPSSLSANPPSDHDGSQPSTSGTPSPPQNVALLLVVPVGPAKKGSAQRRGKCRPKTLERKGQFPSCKAWSP</sequence>
<feature type="region of interest" description="Disordered" evidence="1">
    <location>
        <begin position="116"/>
        <end position="188"/>
    </location>
</feature>
<feature type="compositionally biased region" description="Basic residues" evidence="1">
    <location>
        <begin position="162"/>
        <end position="171"/>
    </location>
</feature>
<feature type="compositionally biased region" description="Polar residues" evidence="1">
    <location>
        <begin position="116"/>
        <end position="126"/>
    </location>
</feature>
<accession>A0AAU9VND4</accession>
<evidence type="ECO:0000313" key="3">
    <source>
        <dbReference type="Proteomes" id="UP001159428"/>
    </source>
</evidence>
<protein>
    <recommendedName>
        <fullName evidence="4">Myb-like domain-containing protein</fullName>
    </recommendedName>
</protein>
<evidence type="ECO:0008006" key="4">
    <source>
        <dbReference type="Google" id="ProtNLM"/>
    </source>
</evidence>
<dbReference type="AlphaFoldDB" id="A0AAU9VND4"/>
<dbReference type="Proteomes" id="UP001159428">
    <property type="component" value="Unassembled WGS sequence"/>
</dbReference>
<feature type="compositionally biased region" description="Polar residues" evidence="1">
    <location>
        <begin position="1"/>
        <end position="10"/>
    </location>
</feature>
<comment type="caution">
    <text evidence="2">The sequence shown here is derived from an EMBL/GenBank/DDBJ whole genome shotgun (WGS) entry which is preliminary data.</text>
</comment>
<evidence type="ECO:0000256" key="1">
    <source>
        <dbReference type="SAM" id="MobiDB-lite"/>
    </source>
</evidence>
<dbReference type="EMBL" id="CALNXJ010000001">
    <property type="protein sequence ID" value="CAH3031681.1"/>
    <property type="molecule type" value="Genomic_DNA"/>
</dbReference>
<feature type="compositionally biased region" description="Polar residues" evidence="1">
    <location>
        <begin position="23"/>
        <end position="37"/>
    </location>
</feature>